<gene>
    <name evidence="2" type="ORF">GCM10010185_13610</name>
</gene>
<evidence type="ECO:0000313" key="2">
    <source>
        <dbReference type="EMBL" id="GGP43309.1"/>
    </source>
</evidence>
<name>A0A918AIY4_9PSEU</name>
<proteinExistence type="predicted"/>
<comment type="caution">
    <text evidence="2">The sequence shown here is derived from an EMBL/GenBank/DDBJ whole genome shotgun (WGS) entry which is preliminary data.</text>
</comment>
<feature type="compositionally biased region" description="Low complexity" evidence="1">
    <location>
        <begin position="1"/>
        <end position="15"/>
    </location>
</feature>
<reference evidence="2" key="1">
    <citation type="journal article" date="2014" name="Int. J. Syst. Evol. Microbiol.">
        <title>Complete genome sequence of Corynebacterium casei LMG S-19264T (=DSM 44701T), isolated from a smear-ripened cheese.</title>
        <authorList>
            <consortium name="US DOE Joint Genome Institute (JGI-PGF)"/>
            <person name="Walter F."/>
            <person name="Albersmeier A."/>
            <person name="Kalinowski J."/>
            <person name="Ruckert C."/>
        </authorList>
    </citation>
    <scope>NUCLEOTIDE SEQUENCE</scope>
    <source>
        <strain evidence="2">JCM 3313</strain>
    </source>
</reference>
<evidence type="ECO:0000256" key="1">
    <source>
        <dbReference type="SAM" id="MobiDB-lite"/>
    </source>
</evidence>
<reference evidence="2" key="2">
    <citation type="submission" date="2020-09" db="EMBL/GenBank/DDBJ databases">
        <authorList>
            <person name="Sun Q."/>
            <person name="Ohkuma M."/>
        </authorList>
    </citation>
    <scope>NUCLEOTIDE SEQUENCE</scope>
    <source>
        <strain evidence="2">JCM 3313</strain>
    </source>
</reference>
<dbReference type="Proteomes" id="UP000639606">
    <property type="component" value="Unassembled WGS sequence"/>
</dbReference>
<dbReference type="AlphaFoldDB" id="A0A918AIY4"/>
<accession>A0A918AIY4</accession>
<protein>
    <submittedName>
        <fullName evidence="2">Uncharacterized protein</fullName>
    </submittedName>
</protein>
<feature type="region of interest" description="Disordered" evidence="1">
    <location>
        <begin position="1"/>
        <end position="20"/>
    </location>
</feature>
<sequence>MRSRTTRPAPATRMTVPSSATAEALKSVHVQSGAGSNHVIVHIACLHALGSIGAAHHITSTVADLFSEFGDSEFSMAVTTKFDGLTPETPKVLVPPRKWA</sequence>
<keyword evidence="3" id="KW-1185">Reference proteome</keyword>
<evidence type="ECO:0000313" key="3">
    <source>
        <dbReference type="Proteomes" id="UP000639606"/>
    </source>
</evidence>
<organism evidence="2 3">
    <name type="scientific">Saccharothrix coeruleofusca</name>
    <dbReference type="NCBI Taxonomy" id="33919"/>
    <lineage>
        <taxon>Bacteria</taxon>
        <taxon>Bacillati</taxon>
        <taxon>Actinomycetota</taxon>
        <taxon>Actinomycetes</taxon>
        <taxon>Pseudonocardiales</taxon>
        <taxon>Pseudonocardiaceae</taxon>
        <taxon>Saccharothrix</taxon>
    </lineage>
</organism>
<dbReference type="EMBL" id="BMRG01000002">
    <property type="protein sequence ID" value="GGP43309.1"/>
    <property type="molecule type" value="Genomic_DNA"/>
</dbReference>